<dbReference type="Gene3D" id="3.40.50.1820">
    <property type="entry name" value="alpha/beta hydrolase"/>
    <property type="match status" value="1"/>
</dbReference>
<dbReference type="PATRIC" id="fig|1304275.5.peg.64"/>
<sequence length="553" mass="60302">MTAETPDAFVTADARWPDIGRAAGELLGVLARHPAAALRIEGRLIARLTLALWGRGGPRPTFDDPRFAHPAWQANPVFGRVASVYLVLADTLRELVSVSGLSDTRRRQLSFAVEHLIAAVSPANLFLTHPGFYDNLVSTRGRSALVGLYQLLRDLRDNRGLPRQVDRAAFTLGVNIAATPGAVIYRDEICELIQYTPHTRQVDAAPVLLVGPQINKYYVFDLSGEDSLVRYALASGQQVFAISWRNPTAAQRRWGLSDYVEAVEQAVDVVWRVSAEQPVKLAGACAGGLTAAAAAAHLAMGGKSDRIACLSLFVTLLESPRSVSAVPTGDDETIARALSRSTSSGVLDGAAMARAFAWQRPDALVWRFVAHNYVLGQTPPASDILYWNSDTTRLPARLHADLLAIYRDDRGRAAGGLTLDGEMIDLSVIEQDVFVVAGAADHIAPWQACYRTMQMFRGGRRFVLGAGGHAQAVVCPPGGRRADAARGFWINDDHDLDPADWRRGARAVEQSWWPDWVEWCRARGGPTVAAPEIFGNDDFEPIEAAPGRYVRQR</sequence>
<dbReference type="SUPFAM" id="SSF53474">
    <property type="entry name" value="alpha/beta-Hydrolases"/>
    <property type="match status" value="1"/>
</dbReference>
<dbReference type="InterPro" id="IPR029058">
    <property type="entry name" value="AB_hydrolase_fold"/>
</dbReference>
<protein>
    <submittedName>
        <fullName evidence="4">Poly(3-hydroxyalkanoic acid) synthase 2</fullName>
    </submittedName>
</protein>
<dbReference type="PANTHER" id="PTHR36837">
    <property type="entry name" value="POLY(3-HYDROXYALKANOATE) POLYMERASE SUBUNIT PHAC"/>
    <property type="match status" value="1"/>
</dbReference>
<organism evidence="4 5">
    <name type="scientific">Salinisphaera hydrothermalis (strain C41B8)</name>
    <dbReference type="NCBI Taxonomy" id="1304275"/>
    <lineage>
        <taxon>Bacteria</taxon>
        <taxon>Pseudomonadati</taxon>
        <taxon>Pseudomonadota</taxon>
        <taxon>Gammaproteobacteria</taxon>
        <taxon>Salinisphaerales</taxon>
        <taxon>Salinisphaeraceae</taxon>
        <taxon>Salinisphaera</taxon>
    </lineage>
</organism>
<gene>
    <name evidence="4" type="ORF">C41B8_00340</name>
</gene>
<evidence type="ECO:0000313" key="5">
    <source>
        <dbReference type="Proteomes" id="UP000028302"/>
    </source>
</evidence>
<evidence type="ECO:0000256" key="1">
    <source>
        <dbReference type="ARBA" id="ARBA00022679"/>
    </source>
</evidence>
<dbReference type="eggNOG" id="COG3243">
    <property type="taxonomic scope" value="Bacteria"/>
</dbReference>
<dbReference type="PANTHER" id="PTHR36837:SF5">
    <property type="entry name" value="POLY-3-HYDROXYBUTYRATE SYNTHASE"/>
    <property type="match status" value="1"/>
</dbReference>
<reference evidence="4 5" key="1">
    <citation type="submission" date="2013-03" db="EMBL/GenBank/DDBJ databases">
        <title>Salinisphaera hydrothermalis C41B8 Genome Sequencing.</title>
        <authorList>
            <person name="Li C."/>
            <person name="Lai Q."/>
            <person name="Shao Z."/>
        </authorList>
    </citation>
    <scope>NUCLEOTIDE SEQUENCE [LARGE SCALE GENOMIC DNA]</scope>
    <source>
        <strain evidence="4 5">C41B8</strain>
    </source>
</reference>
<evidence type="ECO:0000256" key="2">
    <source>
        <dbReference type="ARBA" id="ARBA00023315"/>
    </source>
</evidence>
<evidence type="ECO:0000313" key="4">
    <source>
        <dbReference type="EMBL" id="KEZ79151.1"/>
    </source>
</evidence>
<dbReference type="InterPro" id="IPR010941">
    <property type="entry name" value="PhaC_N"/>
</dbReference>
<name>A0A084IR17_SALHC</name>
<evidence type="ECO:0000259" key="3">
    <source>
        <dbReference type="Pfam" id="PF07167"/>
    </source>
</evidence>
<feature type="domain" description="Poly-beta-hydroxybutyrate polymerase N-terminal" evidence="3">
    <location>
        <begin position="64"/>
        <end position="232"/>
    </location>
</feature>
<keyword evidence="2" id="KW-0012">Acyltransferase</keyword>
<dbReference type="EMBL" id="APNK01000001">
    <property type="protein sequence ID" value="KEZ79151.1"/>
    <property type="molecule type" value="Genomic_DNA"/>
</dbReference>
<dbReference type="AlphaFoldDB" id="A0A084IR17"/>
<accession>A0A084IR17</accession>
<dbReference type="InterPro" id="IPR051321">
    <property type="entry name" value="PHA/PHB_synthase"/>
</dbReference>
<keyword evidence="1" id="KW-0808">Transferase</keyword>
<keyword evidence="5" id="KW-1185">Reference proteome</keyword>
<proteinExistence type="predicted"/>
<dbReference type="GO" id="GO:0042619">
    <property type="term" value="P:poly-hydroxybutyrate biosynthetic process"/>
    <property type="evidence" value="ECO:0007669"/>
    <property type="project" value="InterPro"/>
</dbReference>
<dbReference type="Pfam" id="PF07167">
    <property type="entry name" value="PhaC_N"/>
    <property type="match status" value="1"/>
</dbReference>
<comment type="caution">
    <text evidence="4">The sequence shown here is derived from an EMBL/GenBank/DDBJ whole genome shotgun (WGS) entry which is preliminary data.</text>
</comment>
<dbReference type="GO" id="GO:0016746">
    <property type="term" value="F:acyltransferase activity"/>
    <property type="evidence" value="ECO:0007669"/>
    <property type="project" value="UniProtKB-KW"/>
</dbReference>
<dbReference type="STRING" id="1304275.C41B8_00340"/>
<dbReference type="Proteomes" id="UP000028302">
    <property type="component" value="Unassembled WGS sequence"/>
</dbReference>